<name>A0A4Y2GQJ6_ARAVE</name>
<keyword evidence="3" id="KW-1185">Reference proteome</keyword>
<gene>
    <name evidence="2" type="ORF">AVEN_201626_1</name>
    <name evidence="1" type="ORF">AVEN_6244_1</name>
</gene>
<reference evidence="1 3" key="1">
    <citation type="journal article" date="2019" name="Sci. Rep.">
        <title>Orb-weaving spider Araneus ventricosus genome elucidates the spidroin gene catalogue.</title>
        <authorList>
            <person name="Kono N."/>
            <person name="Nakamura H."/>
            <person name="Ohtoshi R."/>
            <person name="Moran D.A.P."/>
            <person name="Shinohara A."/>
            <person name="Yoshida Y."/>
            <person name="Fujiwara M."/>
            <person name="Mori M."/>
            <person name="Tomita M."/>
            <person name="Arakawa K."/>
        </authorList>
    </citation>
    <scope>NUCLEOTIDE SEQUENCE [LARGE SCALE GENOMIC DNA]</scope>
</reference>
<comment type="caution">
    <text evidence="1">The sequence shown here is derived from an EMBL/GenBank/DDBJ whole genome shotgun (WGS) entry which is preliminary data.</text>
</comment>
<dbReference type="EMBL" id="BGPR01047947">
    <property type="protein sequence ID" value="GBO24960.1"/>
    <property type="molecule type" value="Genomic_DNA"/>
</dbReference>
<dbReference type="EMBL" id="BGPR01001475">
    <property type="protein sequence ID" value="GBM54818.1"/>
    <property type="molecule type" value="Genomic_DNA"/>
</dbReference>
<evidence type="ECO:0000313" key="1">
    <source>
        <dbReference type="EMBL" id="GBM54818.1"/>
    </source>
</evidence>
<sequence length="96" mass="11157">MRNYAQMSVLSGKVSEWKKDLNAITVAMRLITSPKSMRGRRKNTSIYQKYFAYAVLKPRSAAISSRDCKCFDGISRLEFEKTYFLVFSINVFLLRN</sequence>
<organism evidence="1 3">
    <name type="scientific">Araneus ventricosus</name>
    <name type="common">Orbweaver spider</name>
    <name type="synonym">Epeira ventricosa</name>
    <dbReference type="NCBI Taxonomy" id="182803"/>
    <lineage>
        <taxon>Eukaryota</taxon>
        <taxon>Metazoa</taxon>
        <taxon>Ecdysozoa</taxon>
        <taxon>Arthropoda</taxon>
        <taxon>Chelicerata</taxon>
        <taxon>Arachnida</taxon>
        <taxon>Araneae</taxon>
        <taxon>Araneomorphae</taxon>
        <taxon>Entelegynae</taxon>
        <taxon>Araneoidea</taxon>
        <taxon>Araneidae</taxon>
        <taxon>Araneus</taxon>
    </lineage>
</organism>
<evidence type="ECO:0000313" key="2">
    <source>
        <dbReference type="EMBL" id="GBO24960.1"/>
    </source>
</evidence>
<evidence type="ECO:0000313" key="3">
    <source>
        <dbReference type="Proteomes" id="UP000499080"/>
    </source>
</evidence>
<dbReference type="Proteomes" id="UP000499080">
    <property type="component" value="Unassembled WGS sequence"/>
</dbReference>
<protein>
    <submittedName>
        <fullName evidence="1">Uncharacterized protein</fullName>
    </submittedName>
</protein>
<proteinExistence type="predicted"/>
<accession>A0A4Y2GQJ6</accession>
<dbReference type="AlphaFoldDB" id="A0A4Y2GQJ6"/>